<name>A0A0D3IIM6_EMIH1</name>
<dbReference type="KEGG" id="ehx:EMIHUDRAFT_214930"/>
<evidence type="ECO:0000313" key="2">
    <source>
        <dbReference type="Proteomes" id="UP000013827"/>
    </source>
</evidence>
<evidence type="ECO:0000313" key="1">
    <source>
        <dbReference type="EnsemblProtists" id="EOD11111"/>
    </source>
</evidence>
<reference evidence="2" key="1">
    <citation type="journal article" date="2013" name="Nature">
        <title>Pan genome of the phytoplankton Emiliania underpins its global distribution.</title>
        <authorList>
            <person name="Read B.A."/>
            <person name="Kegel J."/>
            <person name="Klute M.J."/>
            <person name="Kuo A."/>
            <person name="Lefebvre S.C."/>
            <person name="Maumus F."/>
            <person name="Mayer C."/>
            <person name="Miller J."/>
            <person name="Monier A."/>
            <person name="Salamov A."/>
            <person name="Young J."/>
            <person name="Aguilar M."/>
            <person name="Claverie J.M."/>
            <person name="Frickenhaus S."/>
            <person name="Gonzalez K."/>
            <person name="Herman E.K."/>
            <person name="Lin Y.C."/>
            <person name="Napier J."/>
            <person name="Ogata H."/>
            <person name="Sarno A.F."/>
            <person name="Shmutz J."/>
            <person name="Schroeder D."/>
            <person name="de Vargas C."/>
            <person name="Verret F."/>
            <person name="von Dassow P."/>
            <person name="Valentin K."/>
            <person name="Van de Peer Y."/>
            <person name="Wheeler G."/>
            <person name="Dacks J.B."/>
            <person name="Delwiche C.F."/>
            <person name="Dyhrman S.T."/>
            <person name="Glockner G."/>
            <person name="John U."/>
            <person name="Richards T."/>
            <person name="Worden A.Z."/>
            <person name="Zhang X."/>
            <person name="Grigoriev I.V."/>
            <person name="Allen A.E."/>
            <person name="Bidle K."/>
            <person name="Borodovsky M."/>
            <person name="Bowler C."/>
            <person name="Brownlee C."/>
            <person name="Cock J.M."/>
            <person name="Elias M."/>
            <person name="Gladyshev V.N."/>
            <person name="Groth M."/>
            <person name="Guda C."/>
            <person name="Hadaegh A."/>
            <person name="Iglesias-Rodriguez M.D."/>
            <person name="Jenkins J."/>
            <person name="Jones B.M."/>
            <person name="Lawson T."/>
            <person name="Leese F."/>
            <person name="Lindquist E."/>
            <person name="Lobanov A."/>
            <person name="Lomsadze A."/>
            <person name="Malik S.B."/>
            <person name="Marsh M.E."/>
            <person name="Mackinder L."/>
            <person name="Mock T."/>
            <person name="Mueller-Roeber B."/>
            <person name="Pagarete A."/>
            <person name="Parker M."/>
            <person name="Probert I."/>
            <person name="Quesneville H."/>
            <person name="Raines C."/>
            <person name="Rensing S.A."/>
            <person name="Riano-Pachon D.M."/>
            <person name="Richier S."/>
            <person name="Rokitta S."/>
            <person name="Shiraiwa Y."/>
            <person name="Soanes D.M."/>
            <person name="van der Giezen M."/>
            <person name="Wahlund T.M."/>
            <person name="Williams B."/>
            <person name="Wilson W."/>
            <person name="Wolfe G."/>
            <person name="Wurch L.L."/>
        </authorList>
    </citation>
    <scope>NUCLEOTIDE SEQUENCE</scope>
</reference>
<organism evidence="1 2">
    <name type="scientific">Emiliania huxleyi (strain CCMP1516)</name>
    <dbReference type="NCBI Taxonomy" id="280463"/>
    <lineage>
        <taxon>Eukaryota</taxon>
        <taxon>Haptista</taxon>
        <taxon>Haptophyta</taxon>
        <taxon>Prymnesiophyceae</taxon>
        <taxon>Isochrysidales</taxon>
        <taxon>Noelaerhabdaceae</taxon>
        <taxon>Emiliania</taxon>
    </lineage>
</organism>
<dbReference type="InterPro" id="IPR036291">
    <property type="entry name" value="NAD(P)-bd_dom_sf"/>
</dbReference>
<dbReference type="GeneID" id="17257236"/>
<proteinExistence type="predicted"/>
<dbReference type="EnsemblProtists" id="EOD11111">
    <property type="protein sequence ID" value="EOD11111"/>
    <property type="gene ID" value="EMIHUDRAFT_214930"/>
</dbReference>
<evidence type="ECO:0008006" key="3">
    <source>
        <dbReference type="Google" id="ProtNLM"/>
    </source>
</evidence>
<accession>A0A0D3IIM6</accession>
<dbReference type="SUPFAM" id="SSF51735">
    <property type="entry name" value="NAD(P)-binding Rossmann-fold domains"/>
    <property type="match status" value="1"/>
</dbReference>
<dbReference type="AlphaFoldDB" id="A0A0D3IIM6"/>
<sequence length="121" mass="12295">MRAPTQVRVALAGLGAIGLPVAEVLLANGIPGLSLAALHELADVVVEVLPPDQFMAVAEPTLGAGKTLVALSVTQLLAQPQLQDLARDRGGRLIVPTGALCGLDALRAVAEGGNVRSLAYT</sequence>
<keyword evidence="2" id="KW-1185">Reference proteome</keyword>
<dbReference type="RefSeq" id="XP_005763540.1">
    <property type="nucleotide sequence ID" value="XM_005763483.1"/>
</dbReference>
<protein>
    <recommendedName>
        <fullName evidence="3">Lactate/malate dehydrogenase N-terminal domain-containing protein</fullName>
    </recommendedName>
</protein>
<dbReference type="HOGENOM" id="CLU_2042468_0_0_1"/>
<dbReference type="Gene3D" id="3.40.50.720">
    <property type="entry name" value="NAD(P)-binding Rossmann-like Domain"/>
    <property type="match status" value="1"/>
</dbReference>
<reference evidence="1" key="2">
    <citation type="submission" date="2024-10" db="UniProtKB">
        <authorList>
            <consortium name="EnsemblProtists"/>
        </authorList>
    </citation>
    <scope>IDENTIFICATION</scope>
</reference>
<dbReference type="Proteomes" id="UP000013827">
    <property type="component" value="Unassembled WGS sequence"/>
</dbReference>
<dbReference type="PaxDb" id="2903-EOD11111"/>